<keyword evidence="8" id="KW-1133">Transmembrane helix</keyword>
<evidence type="ECO:0000259" key="10">
    <source>
        <dbReference type="PROSITE" id="PS50014"/>
    </source>
</evidence>
<evidence type="ECO:0000256" key="8">
    <source>
        <dbReference type="SAM" id="Phobius"/>
    </source>
</evidence>
<dbReference type="AlphaFoldDB" id="A0AAV6M1W4"/>
<evidence type="ECO:0000259" key="11">
    <source>
        <dbReference type="PROSITE" id="PS51847"/>
    </source>
</evidence>
<feature type="region of interest" description="Disordered" evidence="7">
    <location>
        <begin position="381"/>
        <end position="478"/>
    </location>
</feature>
<evidence type="ECO:0000256" key="1">
    <source>
        <dbReference type="ARBA" id="ARBA00004370"/>
    </source>
</evidence>
<reference evidence="12 13" key="1">
    <citation type="journal article" date="2021" name="Hortic Res">
        <title>The domestication of Cucurbita argyrosperma as revealed by the genome of its wild relative.</title>
        <authorList>
            <person name="Barrera-Redondo J."/>
            <person name="Sanchez-de la Vega G."/>
            <person name="Aguirre-Liguori J.A."/>
            <person name="Castellanos-Morales G."/>
            <person name="Gutierrez-Guerrero Y.T."/>
            <person name="Aguirre-Dugua X."/>
            <person name="Aguirre-Planter E."/>
            <person name="Tenaillon M.I."/>
            <person name="Lira-Saade R."/>
            <person name="Eguiarte L.E."/>
        </authorList>
    </citation>
    <scope>NUCLEOTIDE SEQUENCE [LARGE SCALE GENOMIC DNA]</scope>
    <source>
        <strain evidence="12">JBR-2021</strain>
    </source>
</reference>
<dbReference type="GO" id="GO:0016020">
    <property type="term" value="C:membrane"/>
    <property type="evidence" value="ECO:0007669"/>
    <property type="project" value="UniProtKB-SubCell"/>
</dbReference>
<dbReference type="Pfam" id="PF25669">
    <property type="entry name" value="SMP_MUG190-like"/>
    <property type="match status" value="1"/>
</dbReference>
<dbReference type="Pfam" id="PF00439">
    <property type="entry name" value="Bromodomain"/>
    <property type="match status" value="1"/>
</dbReference>
<accession>A0AAV6M1W4</accession>
<comment type="subcellular location">
    <subcellularLocation>
        <location evidence="1">Membrane</location>
    </subcellularLocation>
</comment>
<dbReference type="InterPro" id="IPR018359">
    <property type="entry name" value="Bromodomain_CS"/>
</dbReference>
<dbReference type="PROSITE" id="PS50004">
    <property type="entry name" value="C2"/>
    <property type="match status" value="1"/>
</dbReference>
<keyword evidence="5 8" id="KW-0472">Membrane</keyword>
<protein>
    <submittedName>
        <fullName evidence="12">Bromodomain-containing protein 4B</fullName>
    </submittedName>
</protein>
<feature type="transmembrane region" description="Helical" evidence="8">
    <location>
        <begin position="908"/>
        <end position="929"/>
    </location>
</feature>
<gene>
    <name evidence="12" type="primary">brd4-b</name>
    <name evidence="12" type="ORF">SDJN03_27495</name>
</gene>
<keyword evidence="6" id="KW-0103">Bromodomain</keyword>
<evidence type="ECO:0000256" key="3">
    <source>
        <dbReference type="ARBA" id="ARBA00023055"/>
    </source>
</evidence>
<feature type="compositionally biased region" description="Basic residues" evidence="7">
    <location>
        <begin position="1"/>
        <end position="14"/>
    </location>
</feature>
<feature type="domain" description="Bromo" evidence="10">
    <location>
        <begin position="205"/>
        <end position="278"/>
    </location>
</feature>
<feature type="transmembrane region" description="Helical" evidence="8">
    <location>
        <begin position="849"/>
        <end position="868"/>
    </location>
</feature>
<feature type="compositionally biased region" description="Basic and acidic residues" evidence="7">
    <location>
        <begin position="127"/>
        <end position="141"/>
    </location>
</feature>
<feature type="domain" description="C2" evidence="9">
    <location>
        <begin position="953"/>
        <end position="1075"/>
    </location>
</feature>
<feature type="compositionally biased region" description="Polar residues" evidence="7">
    <location>
        <begin position="308"/>
        <end position="321"/>
    </location>
</feature>
<proteinExistence type="predicted"/>
<evidence type="ECO:0000259" key="9">
    <source>
        <dbReference type="PROSITE" id="PS50004"/>
    </source>
</evidence>
<dbReference type="Pfam" id="PF00168">
    <property type="entry name" value="C2"/>
    <property type="match status" value="1"/>
</dbReference>
<dbReference type="PANTHER" id="PTHR47261:SF2">
    <property type="entry name" value="CALCIUM-DEPENDENT LIPID-BINDING (CALB DOMAIN) FAMILY PROTEIN"/>
    <property type="match status" value="1"/>
</dbReference>
<dbReference type="GO" id="GO:0006869">
    <property type="term" value="P:lipid transport"/>
    <property type="evidence" value="ECO:0007669"/>
    <property type="project" value="UniProtKB-KW"/>
</dbReference>
<comment type="caution">
    <text evidence="12">The sequence shown here is derived from an EMBL/GenBank/DDBJ whole genome shotgun (WGS) entry which is preliminary data.</text>
</comment>
<feature type="compositionally biased region" description="Polar residues" evidence="7">
    <location>
        <begin position="182"/>
        <end position="192"/>
    </location>
</feature>
<evidence type="ECO:0000256" key="7">
    <source>
        <dbReference type="SAM" id="MobiDB-lite"/>
    </source>
</evidence>
<dbReference type="InterPro" id="IPR031468">
    <property type="entry name" value="SMP_LBD"/>
</dbReference>
<dbReference type="PROSITE" id="PS51847">
    <property type="entry name" value="SMP"/>
    <property type="match status" value="1"/>
</dbReference>
<feature type="compositionally biased region" description="Basic residues" evidence="7">
    <location>
        <begin position="328"/>
        <end position="338"/>
    </location>
</feature>
<feature type="region of interest" description="Disordered" evidence="7">
    <location>
        <begin position="1"/>
        <end position="192"/>
    </location>
</feature>
<feature type="region of interest" description="Disordered" evidence="7">
    <location>
        <begin position="308"/>
        <end position="338"/>
    </location>
</feature>
<evidence type="ECO:0000256" key="6">
    <source>
        <dbReference type="PROSITE-ProRule" id="PRU00035"/>
    </source>
</evidence>
<dbReference type="SMART" id="SM00239">
    <property type="entry name" value="C2"/>
    <property type="match status" value="1"/>
</dbReference>
<evidence type="ECO:0000313" key="13">
    <source>
        <dbReference type="Proteomes" id="UP000685013"/>
    </source>
</evidence>
<feature type="compositionally biased region" description="Acidic residues" evidence="7">
    <location>
        <begin position="32"/>
        <end position="43"/>
    </location>
</feature>
<feature type="compositionally biased region" description="Polar residues" evidence="7">
    <location>
        <begin position="159"/>
        <end position="173"/>
    </location>
</feature>
<keyword evidence="2" id="KW-0813">Transport</keyword>
<dbReference type="InterPro" id="IPR001487">
    <property type="entry name" value="Bromodomain"/>
</dbReference>
<keyword evidence="13" id="KW-1185">Reference proteome</keyword>
<evidence type="ECO:0000256" key="2">
    <source>
        <dbReference type="ARBA" id="ARBA00022448"/>
    </source>
</evidence>
<organism evidence="12 13">
    <name type="scientific">Cucurbita argyrosperma subsp. sororia</name>
    <dbReference type="NCBI Taxonomy" id="37648"/>
    <lineage>
        <taxon>Eukaryota</taxon>
        <taxon>Viridiplantae</taxon>
        <taxon>Streptophyta</taxon>
        <taxon>Embryophyta</taxon>
        <taxon>Tracheophyta</taxon>
        <taxon>Spermatophyta</taxon>
        <taxon>Magnoliopsida</taxon>
        <taxon>eudicotyledons</taxon>
        <taxon>Gunneridae</taxon>
        <taxon>Pentapetalae</taxon>
        <taxon>rosids</taxon>
        <taxon>fabids</taxon>
        <taxon>Cucurbitales</taxon>
        <taxon>Cucurbitaceae</taxon>
        <taxon>Cucurbiteae</taxon>
        <taxon>Cucurbita</taxon>
    </lineage>
</organism>
<feature type="compositionally biased region" description="Polar residues" evidence="7">
    <location>
        <begin position="1172"/>
        <end position="1183"/>
    </location>
</feature>
<dbReference type="PROSITE" id="PS00633">
    <property type="entry name" value="BROMODOMAIN_1"/>
    <property type="match status" value="1"/>
</dbReference>
<keyword evidence="3" id="KW-0445">Lipid transport</keyword>
<dbReference type="PANTHER" id="PTHR47261">
    <property type="entry name" value="CALCIUM-DEPENDENT LIPID-BINDING (CALB DOMAIN) FAMILY PROTEIN"/>
    <property type="match status" value="1"/>
</dbReference>
<dbReference type="Proteomes" id="UP000685013">
    <property type="component" value="Chromosome 18"/>
</dbReference>
<evidence type="ECO:0000256" key="4">
    <source>
        <dbReference type="ARBA" id="ARBA00023121"/>
    </source>
</evidence>
<dbReference type="PROSITE" id="PS50014">
    <property type="entry name" value="BROMODOMAIN_2"/>
    <property type="match status" value="1"/>
</dbReference>
<feature type="region of interest" description="Disordered" evidence="7">
    <location>
        <begin position="1106"/>
        <end position="1135"/>
    </location>
</feature>
<name>A0AAV6M1W4_9ROSI</name>
<keyword evidence="4" id="KW-0446">Lipid-binding</keyword>
<evidence type="ECO:0000256" key="5">
    <source>
        <dbReference type="ARBA" id="ARBA00023136"/>
    </source>
</evidence>
<feature type="region of interest" description="Disordered" evidence="7">
    <location>
        <begin position="1172"/>
        <end position="1192"/>
    </location>
</feature>
<dbReference type="CDD" id="cd00030">
    <property type="entry name" value="C2"/>
    <property type="match status" value="1"/>
</dbReference>
<feature type="compositionally biased region" description="Acidic residues" evidence="7">
    <location>
        <begin position="1106"/>
        <end position="1123"/>
    </location>
</feature>
<feature type="non-terminal residue" evidence="12">
    <location>
        <position position="1"/>
    </location>
</feature>
<dbReference type="GO" id="GO:0008289">
    <property type="term" value="F:lipid binding"/>
    <property type="evidence" value="ECO:0007669"/>
    <property type="project" value="UniProtKB-KW"/>
</dbReference>
<sequence length="1234" mass="137676">MKRKRGNKKSKRKRGTEVAGKEASSLVPEENSGAEEFDNDNNDNNDSAIEVDTPSSTGTDHLNLANVNPEVSIDKAAGKSSLGRVKVKLRTSKFIDAQLNSSDALTQSDTDKSSPQMGVEKQSVVSDKIEDSANSLPEKETGVSGTASKKPGSIKIKSTKSLGASNNPTTTAVKPQGGGNRIPQQDSRPNKNELNSALTVIKKVMKMDAAEPFNVPVNPVALGIPDYFDVIDTPMDFGTICGNLENGVKYMNSEDVFKDVRYIWENCYKYNNKGDYILDLMRRVKKNFSKYWTAAGLYNGQVSTTNGGDITQENGGASSQGKPLKGQSKQKTKKRHGRRHKSDCLCAICVLKRRRKEREEIARVAKDQSGAGNNLAQEFKIEESLRGESPGSGDSSSNADDSDNELDVDEDIEEVKMDVSKRQFSTPEEKQDEGEEEKDEEGNEMERKTGAESKGTEQPERSREDHSRPSTEHSADLKMEDVVAHEGEEQDIHNLEHKEVEEKRKKKLKAWEELSTPNFSHYFHSLGHTQVHEVKVAEKSMLVLLLQNNDAFSSSQIQPRNPPAMFSSAHRSSSPSFGLSNAFSEHCSCSNFIAFSSSYRNPKRRNRFSPAFVPRNFRTKWFFACSISPDASTPNFNLQFATSARTGAKNFVLKRIANELETEQFAQDPSLQVGSNFTGFQDDPIVDKLRTQLGVLHPIPSPPINRNIVGLFVFFFFVGVAFDKLWTFRKRSKFRNEDGLRGSWPQVPTSFSLFLEKDLQRKESVEWVNMVLGKLWKVYRPGIENWLVGLLQPVIDDLKKPDYVERVEIKQFSLGEEPLSVRNVERRTSRRANDLQYQIGLRYTGGARMLLMLSLKFGIIPISVPVGVRDFDIDGELWVKLRLIPTEPWVGAASWAFVSLPKIKFELLPFRLFNLMAIPVLSMFLTKLLTEDLPKLFVRPKKIFLDFQSGKAVGPVPYEAKSGDMQNKDFVGELSVTLVDARKLSYVFYGKTDPYVTLTLGDQIIRSKKNSQTTVIGPPGEPIWNQDFHMLVANPRKQKLYIQVKDSLGFADLTIGNAEVDLGSLQDTVPTDRIVVLMGGWGLFRNRSSGEILLRLTYKAYVEDEEDDKAASDDEFSDSDEPEPNGAYEGETNAAKEHGKEPFMDVLAALIVSEEFQGIVASDLLNSKLQNDATSTSMGATRSRSGDAYSDTKPTVSGIKTRRFAESALFWFAVITSISVLIAINIGGSSFFNP</sequence>
<feature type="compositionally biased region" description="Low complexity" evidence="7">
    <location>
        <begin position="389"/>
        <end position="399"/>
    </location>
</feature>
<feature type="transmembrane region" description="Helical" evidence="8">
    <location>
        <begin position="1209"/>
        <end position="1232"/>
    </location>
</feature>
<feature type="compositionally biased region" description="Polar residues" evidence="7">
    <location>
        <begin position="98"/>
        <end position="116"/>
    </location>
</feature>
<evidence type="ECO:0000313" key="12">
    <source>
        <dbReference type="EMBL" id="KAG6573608.1"/>
    </source>
</evidence>
<dbReference type="CDD" id="cd21669">
    <property type="entry name" value="SMP_SF"/>
    <property type="match status" value="1"/>
</dbReference>
<feature type="compositionally biased region" description="Basic and acidic residues" evidence="7">
    <location>
        <begin position="444"/>
        <end position="478"/>
    </location>
</feature>
<feature type="domain" description="SMP-LTD" evidence="11">
    <location>
        <begin position="761"/>
        <end position="948"/>
    </location>
</feature>
<dbReference type="InterPro" id="IPR000008">
    <property type="entry name" value="C2_dom"/>
</dbReference>
<feature type="transmembrane region" description="Helical" evidence="8">
    <location>
        <begin position="708"/>
        <end position="726"/>
    </location>
</feature>
<keyword evidence="8" id="KW-0812">Transmembrane</keyword>
<feature type="compositionally biased region" description="Acidic residues" evidence="7">
    <location>
        <begin position="430"/>
        <end position="443"/>
    </location>
</feature>
<dbReference type="SMART" id="SM00297">
    <property type="entry name" value="BROMO"/>
    <property type="match status" value="1"/>
</dbReference>
<dbReference type="EMBL" id="JAGKQH010000018">
    <property type="protein sequence ID" value="KAG6573608.1"/>
    <property type="molecule type" value="Genomic_DNA"/>
</dbReference>
<feature type="compositionally biased region" description="Acidic residues" evidence="7">
    <location>
        <begin position="400"/>
        <end position="413"/>
    </location>
</feature>